<dbReference type="AlphaFoldDB" id="A0AA85JK03"/>
<protein>
    <submittedName>
        <fullName evidence="2">SCAPER_N domain-containing protein</fullName>
    </submittedName>
</protein>
<dbReference type="Proteomes" id="UP000050795">
    <property type="component" value="Unassembled WGS sequence"/>
</dbReference>
<keyword evidence="1" id="KW-1185">Reference proteome</keyword>
<evidence type="ECO:0000313" key="1">
    <source>
        <dbReference type="Proteomes" id="UP000050795"/>
    </source>
</evidence>
<evidence type="ECO:0000313" key="2">
    <source>
        <dbReference type="WBParaSite" id="TREG1_24630.1"/>
    </source>
</evidence>
<accession>A0AA85JK03</accession>
<organism evidence="1 2">
    <name type="scientific">Trichobilharzia regenti</name>
    <name type="common">Nasal bird schistosome</name>
    <dbReference type="NCBI Taxonomy" id="157069"/>
    <lineage>
        <taxon>Eukaryota</taxon>
        <taxon>Metazoa</taxon>
        <taxon>Spiralia</taxon>
        <taxon>Lophotrochozoa</taxon>
        <taxon>Platyhelminthes</taxon>
        <taxon>Trematoda</taxon>
        <taxon>Digenea</taxon>
        <taxon>Strigeidida</taxon>
        <taxon>Schistosomatoidea</taxon>
        <taxon>Schistosomatidae</taxon>
        <taxon>Trichobilharzia</taxon>
    </lineage>
</organism>
<reference evidence="2" key="2">
    <citation type="submission" date="2023-11" db="UniProtKB">
        <authorList>
            <consortium name="WormBaseParasite"/>
        </authorList>
    </citation>
    <scope>IDENTIFICATION</scope>
</reference>
<reference evidence="1" key="1">
    <citation type="submission" date="2022-06" db="EMBL/GenBank/DDBJ databases">
        <authorList>
            <person name="Berger JAMES D."/>
            <person name="Berger JAMES D."/>
        </authorList>
    </citation>
    <scope>NUCLEOTIDE SEQUENCE [LARGE SCALE GENOMIC DNA]</scope>
</reference>
<proteinExistence type="predicted"/>
<name>A0AA85JK03_TRIRE</name>
<sequence length="186" mass="20578">MHATTQVQKVSSEEDTCGTVLELVIEIAFKNTLDSIIDDDLLNNTDEVAVHLNEDSSSRNVVKKKFTVEKKSSLKHSSELSETNVGAMELLQQQNSKENILPSNDMKADTIKSDTDFKSVTGNGSQSDIHFSDSTEGRICHGLTDTTAIAPTSDETRAWSMLESAYQTLLSLKDRVVMFVNNLLDY</sequence>
<dbReference type="WBParaSite" id="TREG1_24630.1">
    <property type="protein sequence ID" value="TREG1_24630.1"/>
    <property type="gene ID" value="TREG1_24630"/>
</dbReference>